<proteinExistence type="predicted"/>
<protein>
    <recommendedName>
        <fullName evidence="4">PPE family protein</fullName>
    </recommendedName>
</protein>
<dbReference type="AlphaFoldDB" id="I1CWU8"/>
<feature type="compositionally biased region" description="Basic and acidic residues" evidence="1">
    <location>
        <begin position="465"/>
        <end position="475"/>
    </location>
</feature>
<dbReference type="STRING" id="928724.SacglDRAFT_00209"/>
<accession>I1CWU8</accession>
<dbReference type="RefSeq" id="WP_005460966.1">
    <property type="nucleotide sequence ID" value="NZ_CM001484.1"/>
</dbReference>
<feature type="compositionally biased region" description="Gly residues" evidence="1">
    <location>
        <begin position="452"/>
        <end position="464"/>
    </location>
</feature>
<organism evidence="2 3">
    <name type="scientific">Saccharomonospora glauca K62</name>
    <dbReference type="NCBI Taxonomy" id="928724"/>
    <lineage>
        <taxon>Bacteria</taxon>
        <taxon>Bacillati</taxon>
        <taxon>Actinomycetota</taxon>
        <taxon>Actinomycetes</taxon>
        <taxon>Pseudonocardiales</taxon>
        <taxon>Pseudonocardiaceae</taxon>
        <taxon>Saccharomonospora</taxon>
    </lineage>
</organism>
<feature type="region of interest" description="Disordered" evidence="1">
    <location>
        <begin position="257"/>
        <end position="501"/>
    </location>
</feature>
<feature type="compositionally biased region" description="Gly residues" evidence="1">
    <location>
        <begin position="292"/>
        <end position="301"/>
    </location>
</feature>
<keyword evidence="3" id="KW-1185">Reference proteome</keyword>
<dbReference type="Gene3D" id="1.20.1260.20">
    <property type="entry name" value="PPE superfamily"/>
    <property type="match status" value="1"/>
</dbReference>
<evidence type="ECO:0008006" key="4">
    <source>
        <dbReference type="Google" id="ProtNLM"/>
    </source>
</evidence>
<feature type="compositionally biased region" description="Gly residues" evidence="1">
    <location>
        <begin position="309"/>
        <end position="321"/>
    </location>
</feature>
<reference evidence="2 3" key="1">
    <citation type="submission" date="2011-09" db="EMBL/GenBank/DDBJ databases">
        <authorList>
            <consortium name="US DOE Joint Genome Institute (JGI-PGF)"/>
            <person name="Lucas S."/>
            <person name="Han J."/>
            <person name="Lapidus A."/>
            <person name="Cheng J.-F."/>
            <person name="Goodwin L."/>
            <person name="Pitluck S."/>
            <person name="Peters L."/>
            <person name="Land M.L."/>
            <person name="Hauser L."/>
            <person name="Brambilla E."/>
            <person name="Klenk H.-P."/>
            <person name="Woyke T.J."/>
        </authorList>
    </citation>
    <scope>NUCLEOTIDE SEQUENCE [LARGE SCALE GENOMIC DNA]</scope>
    <source>
        <strain evidence="2 3">K62</strain>
    </source>
</reference>
<sequence>MSAEEFINLPAQEIRDYLSSGKVPPALTPEQIAQLPPGTEMTYAMQRSLAEGMLIVPTVNAKNFGAAQIAEKERQSELARYDVEYRDGVPASDSDYRGYDHAVLKSYVESIRGEDITVYADTYHDLHNLFQRLSDELRQAVGKSKAGWEGEAADGAHNYFTSLSDWSEGNSQNARMASEIIAAESEAAVRARNAMPDPVPFDLEREMDNLGSNGLSLIEDFLRIQQKQEESRSKHDEAVQVMTQYDFDLQEAGNKQPVFAEPPKFEGASGSGGTNASGVITIGDPSTSASGFSGGVTGSSGGSVNVPSGGPGTGPSGGSGGSFTPVAPGVSTGAGPRPGTTRPSGLQPNGLRPSFPGGRNNNRSTFGPGGGGGFGPMPMGPGGGFGPGGGPGGGGYGGGRMSAGGFGPGGGAAGPGAGPGAGAATGAKPMGGPVAGPGGAAPGAAAAARGAGMAGGPMGAGGAKGKGDEDSEHQRPTYLVEADPDEVFGTSQRTAPPVIGA</sequence>
<feature type="compositionally biased region" description="Low complexity" evidence="1">
    <location>
        <begin position="442"/>
        <end position="451"/>
    </location>
</feature>
<dbReference type="InterPro" id="IPR038332">
    <property type="entry name" value="PPE_sf"/>
</dbReference>
<reference evidence="3" key="2">
    <citation type="submission" date="2012-01" db="EMBL/GenBank/DDBJ databases">
        <title>Noncontiguous Finished sequence of chromosome of Saccharomonospora glauca K62.</title>
        <authorList>
            <consortium name="US DOE Joint Genome Institute"/>
            <person name="Lucas S."/>
            <person name="Han J."/>
            <person name="Lapidus A."/>
            <person name="Cheng J.-F."/>
            <person name="Goodwin L."/>
            <person name="Pitluck S."/>
            <person name="Peters L."/>
            <person name="Mikhailova N."/>
            <person name="Held B."/>
            <person name="Detter J.C."/>
            <person name="Han C."/>
            <person name="Tapia R."/>
            <person name="Land M."/>
            <person name="Hauser L."/>
            <person name="Kyrpides N."/>
            <person name="Ivanova N."/>
            <person name="Pagani I."/>
            <person name="Brambilla E.-M."/>
            <person name="Klenk H.-P."/>
            <person name="Woyke T."/>
        </authorList>
    </citation>
    <scope>NUCLEOTIDE SEQUENCE [LARGE SCALE GENOMIC DNA]</scope>
    <source>
        <strain evidence="3">K62</strain>
    </source>
</reference>
<gene>
    <name evidence="2" type="ORF">SacglDRAFT_00209</name>
</gene>
<evidence type="ECO:0000313" key="2">
    <source>
        <dbReference type="EMBL" id="EIE97172.1"/>
    </source>
</evidence>
<dbReference type="Proteomes" id="UP000005087">
    <property type="component" value="Chromosome"/>
</dbReference>
<dbReference type="EMBL" id="CM001484">
    <property type="protein sequence ID" value="EIE97172.1"/>
    <property type="molecule type" value="Genomic_DNA"/>
</dbReference>
<dbReference type="eggNOG" id="COG5651">
    <property type="taxonomic scope" value="Bacteria"/>
</dbReference>
<evidence type="ECO:0000256" key="1">
    <source>
        <dbReference type="SAM" id="MobiDB-lite"/>
    </source>
</evidence>
<evidence type="ECO:0000313" key="3">
    <source>
        <dbReference type="Proteomes" id="UP000005087"/>
    </source>
</evidence>
<feature type="compositionally biased region" description="Gly residues" evidence="1">
    <location>
        <begin position="367"/>
        <end position="423"/>
    </location>
</feature>
<dbReference type="HOGENOM" id="CLU_051775_0_0_11"/>
<name>I1CWU8_9PSEU</name>